<dbReference type="HAMAP" id="MF_00462">
    <property type="entry name" value="RsxD_RnfD"/>
    <property type="match status" value="1"/>
</dbReference>
<evidence type="ECO:0000256" key="4">
    <source>
        <dbReference type="ARBA" id="ARBA00022643"/>
    </source>
</evidence>
<evidence type="ECO:0000313" key="11">
    <source>
        <dbReference type="EMBL" id="THF62209.1"/>
    </source>
</evidence>
<protein>
    <recommendedName>
        <fullName evidence="10">Ion-translocating oxidoreductase complex subunit D</fullName>
        <ecNumber evidence="10">7.-.-.-</ecNumber>
    </recommendedName>
    <alternativeName>
        <fullName evidence="10">Rnf electron transport complex subunit D</fullName>
    </alternativeName>
</protein>
<evidence type="ECO:0000256" key="9">
    <source>
        <dbReference type="ARBA" id="ARBA00023136"/>
    </source>
</evidence>
<dbReference type="GO" id="GO:0055085">
    <property type="term" value="P:transmembrane transport"/>
    <property type="evidence" value="ECO:0007669"/>
    <property type="project" value="InterPro"/>
</dbReference>
<keyword evidence="3 10" id="KW-0285">Flavoprotein</keyword>
<dbReference type="AlphaFoldDB" id="A0A4S4AR04"/>
<dbReference type="PANTHER" id="PTHR30578">
    <property type="entry name" value="ELECTRON TRANSPORT COMPLEX PROTEIN RNFD"/>
    <property type="match status" value="1"/>
</dbReference>
<dbReference type="OrthoDB" id="9776359at2"/>
<proteinExistence type="inferred from homology"/>
<dbReference type="PANTHER" id="PTHR30578:SF0">
    <property type="entry name" value="ION-TRANSLOCATING OXIDOREDUCTASE COMPLEX SUBUNIT D"/>
    <property type="match status" value="1"/>
</dbReference>
<keyword evidence="2 10" id="KW-0597">Phosphoprotein</keyword>
<feature type="transmembrane region" description="Helical" evidence="10">
    <location>
        <begin position="288"/>
        <end position="307"/>
    </location>
</feature>
<dbReference type="InterPro" id="IPR004338">
    <property type="entry name" value="NqrB/RnfD"/>
</dbReference>
<feature type="transmembrane region" description="Helical" evidence="10">
    <location>
        <begin position="12"/>
        <end position="36"/>
    </location>
</feature>
<feature type="transmembrane region" description="Helical" evidence="10">
    <location>
        <begin position="212"/>
        <end position="229"/>
    </location>
</feature>
<keyword evidence="9 10" id="KW-0472">Membrane</keyword>
<dbReference type="GO" id="GO:0022900">
    <property type="term" value="P:electron transport chain"/>
    <property type="evidence" value="ECO:0007669"/>
    <property type="project" value="UniProtKB-UniRule"/>
</dbReference>
<keyword evidence="1 10" id="KW-0813">Transport</keyword>
<evidence type="ECO:0000313" key="12">
    <source>
        <dbReference type="Proteomes" id="UP000307956"/>
    </source>
</evidence>
<feature type="transmembrane region" description="Helical" evidence="10">
    <location>
        <begin position="42"/>
        <end position="59"/>
    </location>
</feature>
<keyword evidence="12" id="KW-1185">Reference proteome</keyword>
<dbReference type="InterPro" id="IPR011303">
    <property type="entry name" value="RnfD_bac"/>
</dbReference>
<keyword evidence="5 10" id="KW-0812">Transmembrane</keyword>
<evidence type="ECO:0000256" key="10">
    <source>
        <dbReference type="HAMAP-Rule" id="MF_00462"/>
    </source>
</evidence>
<comment type="cofactor">
    <cofactor evidence="10">
        <name>FMN</name>
        <dbReference type="ChEBI" id="CHEBI:58210"/>
    </cofactor>
</comment>
<comment type="subunit">
    <text evidence="10">The complex is composed of six subunits: RnfA, RnfB, RnfC, RnfD, RnfE and RnfG.</text>
</comment>
<keyword evidence="10" id="KW-0997">Cell inner membrane</keyword>
<name>A0A4S4AR04_9RHOO</name>
<dbReference type="GO" id="GO:0005886">
    <property type="term" value="C:plasma membrane"/>
    <property type="evidence" value="ECO:0007669"/>
    <property type="project" value="UniProtKB-SubCell"/>
</dbReference>
<evidence type="ECO:0000256" key="1">
    <source>
        <dbReference type="ARBA" id="ARBA00022448"/>
    </source>
</evidence>
<organism evidence="11 12">
    <name type="scientific">Pseudothauera rhizosphaerae</name>
    <dbReference type="NCBI Taxonomy" id="2565932"/>
    <lineage>
        <taxon>Bacteria</taxon>
        <taxon>Pseudomonadati</taxon>
        <taxon>Pseudomonadota</taxon>
        <taxon>Betaproteobacteria</taxon>
        <taxon>Rhodocyclales</taxon>
        <taxon>Zoogloeaceae</taxon>
        <taxon>Pseudothauera</taxon>
    </lineage>
</organism>
<keyword evidence="7 10" id="KW-0249">Electron transport</keyword>
<dbReference type="EMBL" id="SSOD01000005">
    <property type="protein sequence ID" value="THF62209.1"/>
    <property type="molecule type" value="Genomic_DNA"/>
</dbReference>
<comment type="function">
    <text evidence="10">Part of a membrane-bound complex that couples electron transfer with translocation of ions across the membrane.</text>
</comment>
<comment type="subcellular location">
    <subcellularLocation>
        <location evidence="10">Cell inner membrane</location>
        <topology evidence="10">Multi-pass membrane protein</topology>
    </subcellularLocation>
</comment>
<comment type="caution">
    <text evidence="10">Lacks conserved residue(s) required for the propagation of feature annotation.</text>
</comment>
<accession>A0A4S4AR04</accession>
<evidence type="ECO:0000256" key="3">
    <source>
        <dbReference type="ARBA" id="ARBA00022630"/>
    </source>
</evidence>
<evidence type="ECO:0000256" key="8">
    <source>
        <dbReference type="ARBA" id="ARBA00022989"/>
    </source>
</evidence>
<dbReference type="Pfam" id="PF03116">
    <property type="entry name" value="NQR2_RnfD_RnfE"/>
    <property type="match status" value="1"/>
</dbReference>
<evidence type="ECO:0000256" key="5">
    <source>
        <dbReference type="ARBA" id="ARBA00022692"/>
    </source>
</evidence>
<evidence type="ECO:0000256" key="2">
    <source>
        <dbReference type="ARBA" id="ARBA00022553"/>
    </source>
</evidence>
<keyword evidence="10" id="KW-1003">Cell membrane</keyword>
<dbReference type="EC" id="7.-.-.-" evidence="10"/>
<keyword evidence="8 10" id="KW-1133">Transmembrane helix</keyword>
<reference evidence="11 12" key="1">
    <citation type="submission" date="2019-04" db="EMBL/GenBank/DDBJ databases">
        <title>Azoarcus rhizosphaerae sp. nov. isolated from rhizosphere of Ficus religiosa.</title>
        <authorList>
            <person name="Lin S.-Y."/>
            <person name="Hameed A."/>
            <person name="Hsu Y.-H."/>
            <person name="Young C.-C."/>
        </authorList>
    </citation>
    <scope>NUCLEOTIDE SEQUENCE [LARGE SCALE GENOMIC DNA]</scope>
    <source>
        <strain evidence="11 12">CC-YHH848</strain>
    </source>
</reference>
<dbReference type="Proteomes" id="UP000307956">
    <property type="component" value="Unassembled WGS sequence"/>
</dbReference>
<comment type="caution">
    <text evidence="11">The sequence shown here is derived from an EMBL/GenBank/DDBJ whole genome shotgun (WGS) entry which is preliminary data.</text>
</comment>
<comment type="similarity">
    <text evidence="10">Belongs to the NqrB/RnfD family.</text>
</comment>
<keyword evidence="6 10" id="KW-1278">Translocase</keyword>
<evidence type="ECO:0000256" key="6">
    <source>
        <dbReference type="ARBA" id="ARBA00022967"/>
    </source>
</evidence>
<feature type="transmembrane region" description="Helical" evidence="10">
    <location>
        <begin position="313"/>
        <end position="331"/>
    </location>
</feature>
<sequence>MSTVLSSPHAVGARSVGAVMGLVLLALAPATVAGFWRFGWPAVYLWLVTILSCVIAEALCARVRGVSAARLVHDGSAILTGWLLAMSLPPWAPWWIGVVGSAFAIVVTKHLFGGLGQNLFNPAMAARVMLLISFPVEMTQWLLPAPEALPGFVDALAITFGPGVPDAMSSASLLGHVKTEATKGILLDQSIVGHYSATGFSVGARQGSLGETSALLLLAGGVFLVAKGVIGLRIPLAFLAGVAVPAAIASAVSPDHYLGPVAHLLSGGVMLAAFFIATDYVTSSSTPVGQWIFGLGCGLLTWIIRTWGAYPEGIAFAVMLMNACAPLIDRYTRPRIFGRKRDGRSLDPAETAKARAR</sequence>
<dbReference type="NCBIfam" id="TIGR01946">
    <property type="entry name" value="rnfD"/>
    <property type="match status" value="1"/>
</dbReference>
<dbReference type="RefSeq" id="WP_136384572.1">
    <property type="nucleotide sequence ID" value="NZ_SSOD01000005.1"/>
</dbReference>
<keyword evidence="4 10" id="KW-0288">FMN</keyword>
<gene>
    <name evidence="10" type="primary">rnfD</name>
    <name evidence="11" type="ORF">E6O51_08645</name>
</gene>
<evidence type="ECO:0000256" key="7">
    <source>
        <dbReference type="ARBA" id="ARBA00022982"/>
    </source>
</evidence>
<feature type="transmembrane region" description="Helical" evidence="10">
    <location>
        <begin position="94"/>
        <end position="112"/>
    </location>
</feature>
<feature type="transmembrane region" description="Helical" evidence="10">
    <location>
        <begin position="260"/>
        <end position="281"/>
    </location>
</feature>